<gene>
    <name evidence="1" type="ORF">GGE16_002401</name>
</gene>
<sequence length="75" mass="8118">MTLLSAGTPMFFMGKEIGAQKPCRYNDFLENRESILGEADGNGAGMITCYRDLIAVSVGEAAIRSRNIAIPLVHD</sequence>
<dbReference type="SUPFAM" id="SSF51445">
    <property type="entry name" value="(Trans)glycosidases"/>
    <property type="match status" value="1"/>
</dbReference>
<protein>
    <submittedName>
        <fullName evidence="1">1,4-alpha-glucan branching enzyme</fullName>
    </submittedName>
</protein>
<proteinExistence type="predicted"/>
<reference evidence="1 2" key="1">
    <citation type="submission" date="2020-08" db="EMBL/GenBank/DDBJ databases">
        <title>Genomic Encyclopedia of Type Strains, Phase IV (KMG-V): Genome sequencing to study the core and pangenomes of soil and plant-associated prokaryotes.</title>
        <authorList>
            <person name="Whitman W."/>
        </authorList>
    </citation>
    <scope>NUCLEOTIDE SEQUENCE [LARGE SCALE GENOMIC DNA]</scope>
    <source>
        <strain evidence="1 2">SEMIA 415</strain>
    </source>
</reference>
<evidence type="ECO:0000313" key="2">
    <source>
        <dbReference type="Proteomes" id="UP000538507"/>
    </source>
</evidence>
<organism evidence="1 2">
    <name type="scientific">Rhizobium leguminosarum</name>
    <dbReference type="NCBI Taxonomy" id="384"/>
    <lineage>
        <taxon>Bacteria</taxon>
        <taxon>Pseudomonadati</taxon>
        <taxon>Pseudomonadota</taxon>
        <taxon>Alphaproteobacteria</taxon>
        <taxon>Hyphomicrobiales</taxon>
        <taxon>Rhizobiaceae</taxon>
        <taxon>Rhizobium/Agrobacterium group</taxon>
        <taxon>Rhizobium</taxon>
    </lineage>
</organism>
<evidence type="ECO:0000313" key="1">
    <source>
        <dbReference type="EMBL" id="MBB4290361.1"/>
    </source>
</evidence>
<dbReference type="Proteomes" id="UP000538507">
    <property type="component" value="Unassembled WGS sequence"/>
</dbReference>
<dbReference type="EMBL" id="JACIGO010000002">
    <property type="protein sequence ID" value="MBB4290361.1"/>
    <property type="molecule type" value="Genomic_DNA"/>
</dbReference>
<comment type="caution">
    <text evidence="1">The sequence shown here is derived from an EMBL/GenBank/DDBJ whole genome shotgun (WGS) entry which is preliminary data.</text>
</comment>
<accession>A0AAE2MJ96</accession>
<dbReference type="Gene3D" id="3.20.20.80">
    <property type="entry name" value="Glycosidases"/>
    <property type="match status" value="1"/>
</dbReference>
<name>A0AAE2MJ96_RHILE</name>
<dbReference type="AlphaFoldDB" id="A0AAE2MJ96"/>
<dbReference type="InterPro" id="IPR017853">
    <property type="entry name" value="GH"/>
</dbReference>